<evidence type="ECO:0000259" key="6">
    <source>
        <dbReference type="PROSITE" id="PS50968"/>
    </source>
</evidence>
<feature type="region of interest" description="Disordered" evidence="5">
    <location>
        <begin position="79"/>
        <end position="172"/>
    </location>
</feature>
<evidence type="ECO:0000313" key="8">
    <source>
        <dbReference type="Proteomes" id="UP000270988"/>
    </source>
</evidence>
<evidence type="ECO:0000256" key="2">
    <source>
        <dbReference type="ARBA" id="ARBA00022679"/>
    </source>
</evidence>
<evidence type="ECO:0000256" key="3">
    <source>
        <dbReference type="ARBA" id="ARBA00022823"/>
    </source>
</evidence>
<accession>A0A3S4YLY3</accession>
<dbReference type="InterPro" id="IPR050743">
    <property type="entry name" value="2-oxoacid_DH_E2_comp"/>
</dbReference>
<dbReference type="Proteomes" id="UP000270988">
    <property type="component" value="Chromosome"/>
</dbReference>
<evidence type="ECO:0000313" key="7">
    <source>
        <dbReference type="EMBL" id="VEJ30411.1"/>
    </source>
</evidence>
<dbReference type="GO" id="GO:0004742">
    <property type="term" value="F:dihydrolipoyllysine-residue acetyltransferase activity"/>
    <property type="evidence" value="ECO:0007669"/>
    <property type="project" value="UniProtKB-EC"/>
</dbReference>
<keyword evidence="4 7" id="KW-0012">Acyltransferase</keyword>
<organism evidence="7 8">
    <name type="scientific">Rothia dentocariosa</name>
    <dbReference type="NCBI Taxonomy" id="2047"/>
    <lineage>
        <taxon>Bacteria</taxon>
        <taxon>Bacillati</taxon>
        <taxon>Actinomycetota</taxon>
        <taxon>Actinomycetes</taxon>
        <taxon>Micrococcales</taxon>
        <taxon>Micrococcaceae</taxon>
        <taxon>Rothia</taxon>
    </lineage>
</organism>
<dbReference type="InterPro" id="IPR011053">
    <property type="entry name" value="Single_hybrid_motif"/>
</dbReference>
<dbReference type="AlphaFoldDB" id="A0A3S4YLY3"/>
<protein>
    <submittedName>
        <fullName evidence="7">Dihydrolipoyllysine-residue acetyltransferase component of pyruvate dehydrogenase complex</fullName>
        <ecNumber evidence="7">2.3.1.12</ecNumber>
    </submittedName>
</protein>
<name>A0A3S4YLY3_9MICC</name>
<keyword evidence="7" id="KW-0670">Pyruvate</keyword>
<sequence>MSQIFNLPDVGEGLTEAEILTWKVSVGSEVSINDVLVEIETAKSVVELPSPYTGTVEKILVSEGETIEVGTPIIAISGSAASTADEPQDAPAASADEGENGNQALVGSGPKADSVKRRARKRPASARAQNAAPQTPASPAQEMPVAHTPRHPSRAIRGFSASLPNAPPNSWKTARSIRWCSVSRAGLRGPS</sequence>
<dbReference type="InterPro" id="IPR000089">
    <property type="entry name" value="Biotin_lipoyl"/>
</dbReference>
<dbReference type="EC" id="2.3.1.12" evidence="7"/>
<dbReference type="InterPro" id="IPR003016">
    <property type="entry name" value="2-oxoA_DH_lipoyl-BS"/>
</dbReference>
<dbReference type="Gene3D" id="2.40.50.100">
    <property type="match status" value="1"/>
</dbReference>
<gene>
    <name evidence="7" type="primary">pdhC_3</name>
    <name evidence="7" type="ORF">NCTC10918_01690</name>
</gene>
<keyword evidence="3" id="KW-0450">Lipoyl</keyword>
<dbReference type="CDD" id="cd06849">
    <property type="entry name" value="lipoyl_domain"/>
    <property type="match status" value="1"/>
</dbReference>
<dbReference type="PANTHER" id="PTHR43178:SF5">
    <property type="entry name" value="LIPOAMIDE ACYLTRANSFERASE COMPONENT OF BRANCHED-CHAIN ALPHA-KETO ACID DEHYDROGENASE COMPLEX, MITOCHONDRIAL"/>
    <property type="match status" value="1"/>
</dbReference>
<feature type="domain" description="Lipoyl-binding" evidence="6">
    <location>
        <begin position="2"/>
        <end position="77"/>
    </location>
</feature>
<evidence type="ECO:0000256" key="4">
    <source>
        <dbReference type="ARBA" id="ARBA00023315"/>
    </source>
</evidence>
<dbReference type="Pfam" id="PF00364">
    <property type="entry name" value="Biotin_lipoyl"/>
    <property type="match status" value="1"/>
</dbReference>
<dbReference type="PROSITE" id="PS00189">
    <property type="entry name" value="LIPOYL"/>
    <property type="match status" value="1"/>
</dbReference>
<dbReference type="SUPFAM" id="SSF51230">
    <property type="entry name" value="Single hybrid motif"/>
    <property type="match status" value="1"/>
</dbReference>
<dbReference type="EMBL" id="LR134521">
    <property type="protein sequence ID" value="VEJ30411.1"/>
    <property type="molecule type" value="Genomic_DNA"/>
</dbReference>
<dbReference type="PROSITE" id="PS50968">
    <property type="entry name" value="BIOTINYL_LIPOYL"/>
    <property type="match status" value="1"/>
</dbReference>
<evidence type="ECO:0000256" key="5">
    <source>
        <dbReference type="SAM" id="MobiDB-lite"/>
    </source>
</evidence>
<dbReference type="GO" id="GO:0031405">
    <property type="term" value="F:lipoic acid binding"/>
    <property type="evidence" value="ECO:0007669"/>
    <property type="project" value="TreeGrafter"/>
</dbReference>
<evidence type="ECO:0000256" key="1">
    <source>
        <dbReference type="ARBA" id="ARBA00001938"/>
    </source>
</evidence>
<comment type="cofactor">
    <cofactor evidence="1">
        <name>(R)-lipoate</name>
        <dbReference type="ChEBI" id="CHEBI:83088"/>
    </cofactor>
</comment>
<keyword evidence="2 7" id="KW-0808">Transferase</keyword>
<dbReference type="PANTHER" id="PTHR43178">
    <property type="entry name" value="DIHYDROLIPOAMIDE ACETYLTRANSFERASE COMPONENT OF PYRUVATE DEHYDROGENASE COMPLEX"/>
    <property type="match status" value="1"/>
</dbReference>
<dbReference type="GO" id="GO:0005737">
    <property type="term" value="C:cytoplasm"/>
    <property type="evidence" value="ECO:0007669"/>
    <property type="project" value="TreeGrafter"/>
</dbReference>
<proteinExistence type="predicted"/>
<reference evidence="7 8" key="1">
    <citation type="submission" date="2018-12" db="EMBL/GenBank/DDBJ databases">
        <authorList>
            <consortium name="Pathogen Informatics"/>
        </authorList>
    </citation>
    <scope>NUCLEOTIDE SEQUENCE [LARGE SCALE GENOMIC DNA]</scope>
    <source>
        <strain evidence="7 8">NCTC10918</strain>
    </source>
</reference>